<feature type="region of interest" description="Disordered" evidence="1">
    <location>
        <begin position="404"/>
        <end position="427"/>
    </location>
</feature>
<dbReference type="PANTHER" id="PTHR45691">
    <property type="entry name" value="PROTEIN DIAPHANOUS"/>
    <property type="match status" value="1"/>
</dbReference>
<feature type="compositionally biased region" description="Basic and acidic residues" evidence="1">
    <location>
        <begin position="1"/>
        <end position="10"/>
    </location>
</feature>
<dbReference type="SUPFAM" id="SSF54791">
    <property type="entry name" value="Eukaryotic type KH-domain (KH-domain type I)"/>
    <property type="match status" value="1"/>
</dbReference>
<dbReference type="GO" id="GO:0030041">
    <property type="term" value="P:actin filament polymerization"/>
    <property type="evidence" value="ECO:0007669"/>
    <property type="project" value="TreeGrafter"/>
</dbReference>
<evidence type="ECO:0000313" key="3">
    <source>
        <dbReference type="EMBL" id="CEM25110.1"/>
    </source>
</evidence>
<feature type="compositionally biased region" description="Gly residues" evidence="1">
    <location>
        <begin position="639"/>
        <end position="663"/>
    </location>
</feature>
<dbReference type="InterPro" id="IPR041966">
    <property type="entry name" value="LOTUS-like"/>
</dbReference>
<dbReference type="Proteomes" id="UP000041254">
    <property type="component" value="Unassembled WGS sequence"/>
</dbReference>
<feature type="domain" description="HTH OST-type" evidence="2">
    <location>
        <begin position="463"/>
        <end position="540"/>
    </location>
</feature>
<dbReference type="InParanoid" id="A0A0G4G8F1"/>
<dbReference type="Gene3D" id="3.30.1370.10">
    <property type="entry name" value="K Homology domain, type 1"/>
    <property type="match status" value="1"/>
</dbReference>
<dbReference type="PANTHER" id="PTHR45691:SF6">
    <property type="entry name" value="PROTEIN DIAPHANOUS"/>
    <property type="match status" value="1"/>
</dbReference>
<evidence type="ECO:0000313" key="4">
    <source>
        <dbReference type="Proteomes" id="UP000041254"/>
    </source>
</evidence>
<feature type="compositionally biased region" description="Basic and acidic residues" evidence="1">
    <location>
        <begin position="676"/>
        <end position="699"/>
    </location>
</feature>
<reference evidence="3 4" key="1">
    <citation type="submission" date="2014-11" db="EMBL/GenBank/DDBJ databases">
        <authorList>
            <person name="Zhu J."/>
            <person name="Qi W."/>
            <person name="Song R."/>
        </authorList>
    </citation>
    <scope>NUCLEOTIDE SEQUENCE [LARGE SCALE GENOMIC DNA]</scope>
</reference>
<feature type="region of interest" description="Disordered" evidence="1">
    <location>
        <begin position="1"/>
        <end position="66"/>
    </location>
</feature>
<keyword evidence="4" id="KW-1185">Reference proteome</keyword>
<dbReference type="InterPro" id="IPR025605">
    <property type="entry name" value="OST-HTH/LOTUS_dom"/>
</dbReference>
<organism evidence="3 4">
    <name type="scientific">Vitrella brassicaformis (strain CCMP3155)</name>
    <dbReference type="NCBI Taxonomy" id="1169540"/>
    <lineage>
        <taxon>Eukaryota</taxon>
        <taxon>Sar</taxon>
        <taxon>Alveolata</taxon>
        <taxon>Colpodellida</taxon>
        <taxon>Vitrellaceae</taxon>
        <taxon>Vitrella</taxon>
    </lineage>
</organism>
<dbReference type="PROSITE" id="PS51644">
    <property type="entry name" value="HTH_OST"/>
    <property type="match status" value="1"/>
</dbReference>
<dbReference type="InterPro" id="IPR036612">
    <property type="entry name" value="KH_dom_type_1_sf"/>
</dbReference>
<protein>
    <recommendedName>
        <fullName evidence="2">HTH OST-type domain-containing protein</fullName>
    </recommendedName>
</protein>
<sequence length="713" mass="75235">MMPIKDEKDLPPPLEGKSQPSSPYGSPLRPCNRESEGGKSGSSGGSQRGSQGGAYEERPPPKGATGHRIVETIPLNEDLFPPGLNIVGSVLGYRGSNQRNFERKSGAIVYLRGGGISGTRVDDRGKELEPLHLVVKCDRLDQVDVVRQELDALLDGFYADRNMERPPHKRLTNQPARAVRSPPPPTVQHFLFNLHNLCHAKGDVHKGFAVPVRGLPEVYGGYFRHEFPIHIFLRVEPPNNVAASLERLPHVVHLFEDNNGGVMMGPVHPPTISFAEFCAIDEKYRADLQAGIIPPRSPTVTNAVPFAPPSPSHPHPPLPIHTHNMASPPHPGVMPPVHPSATGYGYPIPAHAHQPPPPPMQHTHNGAYPPPPPPPPNHFAPLPFAPHMSPFTHEVAAHHTAFRASPPPGLSPPTMKRGPPSESGSGAEVDGCGVVVGGGEYHGPPGAKRYRGGLGGMGGGPPALRDLLMQIHRLLMHFGGPDGPGVAMVALPCLYQERFGMPLDLSVSGEPSLLSLLTRFPKVVSLCEGAEGGLCVRPCRAPQFPDSQPSSSLTATHTSSPQQAQLEALLKHIATAKAAQGGVGVGAASPLAPGADEGVGVGALLSAAEMLFKLSGHQRQGGNPSAKLEGATTSSSSSGGEGQGGPGAGSGTTGIGSSGGGVGPPKKHSFGGNEAVVKRERERERDQPREPIAFQRERSRDLKEVLAILNLLK</sequence>
<accession>A0A0G4G8F1</accession>
<dbReference type="InterPro" id="IPR055256">
    <property type="entry name" value="KH_1_KHDC4/BBP-like"/>
</dbReference>
<dbReference type="AlphaFoldDB" id="A0A0G4G8F1"/>
<dbReference type="GO" id="GO:0003723">
    <property type="term" value="F:RNA binding"/>
    <property type="evidence" value="ECO:0007669"/>
    <property type="project" value="InterPro"/>
</dbReference>
<feature type="region of interest" description="Disordered" evidence="1">
    <location>
        <begin position="617"/>
        <end position="699"/>
    </location>
</feature>
<dbReference type="GO" id="GO:0005884">
    <property type="term" value="C:actin filament"/>
    <property type="evidence" value="ECO:0007669"/>
    <property type="project" value="TreeGrafter"/>
</dbReference>
<dbReference type="InterPro" id="IPR051412">
    <property type="entry name" value="Formin_Homology_Diaphanous_sf"/>
</dbReference>
<dbReference type="Gene3D" id="3.30.420.610">
    <property type="entry name" value="LOTUS domain-like"/>
    <property type="match status" value="1"/>
</dbReference>
<gene>
    <name evidence="3" type="ORF">Vbra_3285</name>
</gene>
<dbReference type="Pfam" id="PF22675">
    <property type="entry name" value="KH-I_KHDC4-BBP"/>
    <property type="match status" value="1"/>
</dbReference>
<feature type="compositionally biased region" description="Gly residues" evidence="1">
    <location>
        <begin position="38"/>
        <end position="52"/>
    </location>
</feature>
<proteinExistence type="predicted"/>
<dbReference type="EMBL" id="CDMY01000592">
    <property type="protein sequence ID" value="CEM25110.1"/>
    <property type="molecule type" value="Genomic_DNA"/>
</dbReference>
<evidence type="ECO:0000256" key="1">
    <source>
        <dbReference type="SAM" id="MobiDB-lite"/>
    </source>
</evidence>
<dbReference type="VEuPathDB" id="CryptoDB:Vbra_3285"/>
<name>A0A0G4G8F1_VITBC</name>
<evidence type="ECO:0000259" key="2">
    <source>
        <dbReference type="PROSITE" id="PS51644"/>
    </source>
</evidence>